<comment type="caution">
    <text evidence="3">The sequence shown here is derived from an EMBL/GenBank/DDBJ whole genome shotgun (WGS) entry which is preliminary data.</text>
</comment>
<evidence type="ECO:0000313" key="4">
    <source>
        <dbReference type="Proteomes" id="UP000193920"/>
    </source>
</evidence>
<sequence>MDSNEIQIHEQLVAIDKENKNSNEDLEQDYFQNISNISYDGKNIIDSVACSKAVCFATGNQIQLYNESYTEHLATFLTNINIYIYICLLNNYHINERLKKNICIETIDIGQTVNSPHHQSINDMIIYKSKDKENIIIAGSGKYSLSVWNYSPKLKKTIMKDGIGDVLMDVEILKIKVDEEGKYLFALDEFKRLLVFSLEWLILLYKFSNTDIIDFCILPNDGESETREIIVLAEHKMKKIKRYLEIIQIPGYHILHRIEVNKKSWLIRNHNSSGKLKEKEKRKEKEKEKEKRKEKGKGKEHMEEEEEKEEKEVNFFKNEFLLMNIYFIEENSSLEKEIISLRVLYLILRNGKLLKILTLLKISNNYFTMEKFLWVSLFGEDILLVKN</sequence>
<feature type="domain" description="KNTC1 N-terminal" evidence="2">
    <location>
        <begin position="94"/>
        <end position="280"/>
    </location>
</feature>
<dbReference type="EMBL" id="MCOG01000150">
    <property type="protein sequence ID" value="ORY36098.1"/>
    <property type="molecule type" value="Genomic_DNA"/>
</dbReference>
<evidence type="ECO:0000313" key="3">
    <source>
        <dbReference type="EMBL" id="ORY36098.1"/>
    </source>
</evidence>
<feature type="region of interest" description="Disordered" evidence="1">
    <location>
        <begin position="276"/>
        <end position="308"/>
    </location>
</feature>
<gene>
    <name evidence="3" type="ORF">LY90DRAFT_511664</name>
</gene>
<evidence type="ECO:0000256" key="1">
    <source>
        <dbReference type="SAM" id="MobiDB-lite"/>
    </source>
</evidence>
<keyword evidence="4" id="KW-1185">Reference proteome</keyword>
<evidence type="ECO:0000259" key="2">
    <source>
        <dbReference type="Pfam" id="PF24506"/>
    </source>
</evidence>
<protein>
    <recommendedName>
        <fullName evidence="2">KNTC1 N-terminal domain-containing protein</fullName>
    </recommendedName>
</protein>
<dbReference type="AlphaFoldDB" id="A0A1Y2BMV6"/>
<dbReference type="OrthoDB" id="10479345at2759"/>
<dbReference type="STRING" id="1754190.A0A1Y2BMV6"/>
<reference evidence="3 4" key="1">
    <citation type="submission" date="2016-08" db="EMBL/GenBank/DDBJ databases">
        <title>A Parts List for Fungal Cellulosomes Revealed by Comparative Genomics.</title>
        <authorList>
            <consortium name="DOE Joint Genome Institute"/>
            <person name="Haitjema C.H."/>
            <person name="Gilmore S.P."/>
            <person name="Henske J.K."/>
            <person name="Solomon K.V."/>
            <person name="De Groot R."/>
            <person name="Kuo A."/>
            <person name="Mondo S.J."/>
            <person name="Salamov A.A."/>
            <person name="Labutti K."/>
            <person name="Zhao Z."/>
            <person name="Chiniquy J."/>
            <person name="Barry K."/>
            <person name="Brewer H.M."/>
            <person name="Purvine S.O."/>
            <person name="Wright A.T."/>
            <person name="Boxma B."/>
            <person name="Van Alen T."/>
            <person name="Hackstein J.H."/>
            <person name="Baker S.E."/>
            <person name="Grigoriev I.V."/>
            <person name="O'Malley M.A."/>
        </authorList>
    </citation>
    <scope>NUCLEOTIDE SEQUENCE [LARGE SCALE GENOMIC DNA]</scope>
    <source>
        <strain evidence="3 4">G1</strain>
    </source>
</reference>
<organism evidence="3 4">
    <name type="scientific">Neocallimastix californiae</name>
    <dbReference type="NCBI Taxonomy" id="1754190"/>
    <lineage>
        <taxon>Eukaryota</taxon>
        <taxon>Fungi</taxon>
        <taxon>Fungi incertae sedis</taxon>
        <taxon>Chytridiomycota</taxon>
        <taxon>Chytridiomycota incertae sedis</taxon>
        <taxon>Neocallimastigomycetes</taxon>
        <taxon>Neocallimastigales</taxon>
        <taxon>Neocallimastigaceae</taxon>
        <taxon>Neocallimastix</taxon>
    </lineage>
</organism>
<dbReference type="SUPFAM" id="SSF101898">
    <property type="entry name" value="NHL repeat"/>
    <property type="match status" value="1"/>
</dbReference>
<name>A0A1Y2BMV6_9FUNG</name>
<dbReference type="Pfam" id="PF24506">
    <property type="entry name" value="KNTC1_N"/>
    <property type="match status" value="1"/>
</dbReference>
<dbReference type="InterPro" id="IPR055402">
    <property type="entry name" value="KNTC1_N"/>
</dbReference>
<dbReference type="Proteomes" id="UP000193920">
    <property type="component" value="Unassembled WGS sequence"/>
</dbReference>
<proteinExistence type="predicted"/>
<feature type="compositionally biased region" description="Basic and acidic residues" evidence="1">
    <location>
        <begin position="276"/>
        <end position="302"/>
    </location>
</feature>
<accession>A0A1Y2BMV6</accession>